<evidence type="ECO:0000256" key="3">
    <source>
        <dbReference type="ARBA" id="ARBA00022989"/>
    </source>
</evidence>
<keyword evidence="4" id="KW-0472">Membrane</keyword>
<evidence type="ECO:0000313" key="7">
    <source>
        <dbReference type="Proteomes" id="UP001231616"/>
    </source>
</evidence>
<evidence type="ECO:0000256" key="1">
    <source>
        <dbReference type="ARBA" id="ARBA00004167"/>
    </source>
</evidence>
<gene>
    <name evidence="6" type="ORF">Q3O60_04120</name>
</gene>
<keyword evidence="7" id="KW-1185">Reference proteome</keyword>
<comment type="caution">
    <text evidence="6">The sequence shown here is derived from an EMBL/GenBank/DDBJ whole genome shotgun (WGS) entry which is preliminary data.</text>
</comment>
<name>A0ABT9GWN1_9GAMM</name>
<sequence length="1240" mass="137187">MKWLLRLNKGFWYSLLLFVFITVVLAFSQTGLRFNLWLVDYLVPELSIGKAEGNLLGGFRVHDLSYHTEQLQLDIDSAEFDNHLPCLFGLSLCINTLQVDGLTVIISGDDTPADNTAEQVTLPPIWNPFPVSVRQLQLNQVQLKLGSNRVEWQQLSSGFDFWGNRLVLSTTTLQQLAVYTEAESASDEPAPSFEWQALQLPDILFPLQLDMAHFELFGFQLNEQTMLDQLHAGVLIERRQLRLTDVVLLHDTVELNAEFTVQPQGKYPLDAAIRLTHAKVPDEPVQLVMALSGDLAQLQVDASIDGMLQAQAQLQANLMQDHLPLELTLSSPYVQWPLSGPSEFSASSNRVKATGTLQSLELDVSSKVQGTELPDTNLQLQATASTEYLQLHQLALTTLGGTITSQGQLNFSDQISWSSSWQLEHIDPGMQWSDYPGLLMGQVDIAGELTPEQGWQLDISALQLSGTLRQIPLNLSGQLQMQDQTGTGDIELTAKPLRVHHGQNQLELTGTLQQDWAMQMRIDIDDLSDSVPDAQGQAQGLVELAGPRLTPDISFSFNASQLQWQELLQLESADFSGQFNSMEPMQTDVTITLTEMRYLDHQLDSAMLTLQGNEGDHRLELSIDGSPVSLTSALQGRFERETGLWQGQWLRGEITSELGVWRLAQAMDLQLTPTESSVVIGAHCWQRDDSSLCLTETADISPEQLAVAISLEQFDLTWLAPWLPDFTELRGHIAADARLAWQPTEGPSASLHIHSAKGIAGQQFDQLIRLPWSDLNIRAELNQQQLNAEWQLFVSEKGEVAGQLQLDDITKLDQDLNASLSIKQFSFEFLEPMLDDYSELRAILNSQIQVQGSLLQPNVSGELSIRDITVRGQLAPVDIEQGELQIGFNQDSALLSGQITTPQGQLNLAGDANWAELSAWQALLTVKGDPLSVQLPMGRLQVQPDLTLQSSPEKTLLTGTVDIPFARLTIDSLPESAVSLSSDEVMVDAEFQPLVEATDTVPFNFETNIRVRFGDQVRFTAFGLRTHVAGSLQVRQNNNQPRLYGELNLVDGTFRSYGQDLLIRRGQLLFNGPADQPFLNLEAIRNPDNIEDDVIAGIRVSGPADEPNIQIFSEPGMAQANATSYLLLGRNLDGESGSSANPVTTSLIGLGLASSSKLVGNIGEAFGVQDLMLDTAGSGDQSQVTVSGYLTRDLQVKYGVGLFEQFGEFTLRYRLMRNLYLESVTGIEQSIDLLYRFEFD</sequence>
<evidence type="ECO:0000313" key="6">
    <source>
        <dbReference type="EMBL" id="MDP4535373.1"/>
    </source>
</evidence>
<dbReference type="PANTHER" id="PTHR36985:SF1">
    <property type="entry name" value="TRANSLOCATION AND ASSEMBLY MODULE SUBUNIT TAMB"/>
    <property type="match status" value="1"/>
</dbReference>
<dbReference type="PANTHER" id="PTHR36985">
    <property type="entry name" value="TRANSLOCATION AND ASSEMBLY MODULE SUBUNIT TAMB"/>
    <property type="match status" value="1"/>
</dbReference>
<keyword evidence="3" id="KW-1133">Transmembrane helix</keyword>
<dbReference type="Proteomes" id="UP001231616">
    <property type="component" value="Unassembled WGS sequence"/>
</dbReference>
<protein>
    <submittedName>
        <fullName evidence="6">Translocation/assembly module TamB domain-containing protein</fullName>
    </submittedName>
</protein>
<dbReference type="EMBL" id="JAUZVZ010000004">
    <property type="protein sequence ID" value="MDP4535373.1"/>
    <property type="molecule type" value="Genomic_DNA"/>
</dbReference>
<comment type="subcellular location">
    <subcellularLocation>
        <location evidence="1">Membrane</location>
        <topology evidence="1">Single-pass membrane protein</topology>
    </subcellularLocation>
</comment>
<evidence type="ECO:0000259" key="5">
    <source>
        <dbReference type="Pfam" id="PF04357"/>
    </source>
</evidence>
<dbReference type="Pfam" id="PF04357">
    <property type="entry name" value="TamB"/>
    <property type="match status" value="1"/>
</dbReference>
<organism evidence="6 7">
    <name type="scientific">Alkalimonas collagenimarina</name>
    <dbReference type="NCBI Taxonomy" id="400390"/>
    <lineage>
        <taxon>Bacteria</taxon>
        <taxon>Pseudomonadati</taxon>
        <taxon>Pseudomonadota</taxon>
        <taxon>Gammaproteobacteria</taxon>
        <taxon>Alkalimonas</taxon>
    </lineage>
</organism>
<reference evidence="6 7" key="1">
    <citation type="submission" date="2023-08" db="EMBL/GenBank/DDBJ databases">
        <authorList>
            <person name="Joshi A."/>
            <person name="Thite S."/>
        </authorList>
    </citation>
    <scope>NUCLEOTIDE SEQUENCE [LARGE SCALE GENOMIC DNA]</scope>
    <source>
        <strain evidence="6 7">AC40</strain>
    </source>
</reference>
<accession>A0ABT9GWN1</accession>
<dbReference type="RefSeq" id="WP_305892632.1">
    <property type="nucleotide sequence ID" value="NZ_JAUZVZ010000004.1"/>
</dbReference>
<dbReference type="InterPro" id="IPR007452">
    <property type="entry name" value="TamB_C"/>
</dbReference>
<evidence type="ECO:0000256" key="4">
    <source>
        <dbReference type="ARBA" id="ARBA00023136"/>
    </source>
</evidence>
<keyword evidence="2" id="KW-0812">Transmembrane</keyword>
<feature type="domain" description="Translocation and assembly module TamB C-terminal" evidence="5">
    <location>
        <begin position="902"/>
        <end position="1239"/>
    </location>
</feature>
<proteinExistence type="predicted"/>
<evidence type="ECO:0000256" key="2">
    <source>
        <dbReference type="ARBA" id="ARBA00022692"/>
    </source>
</evidence>